<dbReference type="Proteomes" id="UP000648187">
    <property type="component" value="Unassembled WGS sequence"/>
</dbReference>
<reference evidence="1" key="1">
    <citation type="submission" date="2020-08" db="EMBL/GenBank/DDBJ databases">
        <title>Spodoptera exigua strain:BAW_Kor-Di-RS1 Genome sequencing and assembly.</title>
        <authorList>
            <person name="Kim J."/>
            <person name="Nam H.Y."/>
            <person name="Kwon M."/>
            <person name="Choi J.H."/>
            <person name="Cho S.R."/>
            <person name="Kim G.-H."/>
        </authorList>
    </citation>
    <scope>NUCLEOTIDE SEQUENCE</scope>
    <source>
        <strain evidence="1">BAW_Kor-Di-RS1</strain>
        <tissue evidence="1">Whole-body</tissue>
    </source>
</reference>
<sequence length="127" mass="14480">MQARYVRRKQLNQYLPASLLRAHLPRYQQLFIDTLTPARALTTSCVPRRNRATPWEETNWNEGSDTAESFLEDLDHLFSTTSESEAEPEATPQLVQIATSLNLGKIGNLKMCHITDIGSNKELHQSR</sequence>
<comment type="caution">
    <text evidence="1">The sequence shown here is derived from an EMBL/GenBank/DDBJ whole genome shotgun (WGS) entry which is preliminary data.</text>
</comment>
<protein>
    <submittedName>
        <fullName evidence="1">Uncharacterized protein</fullName>
    </submittedName>
</protein>
<organism evidence="1 2">
    <name type="scientific">Spodoptera exigua</name>
    <name type="common">Beet armyworm</name>
    <name type="synonym">Noctua fulgens</name>
    <dbReference type="NCBI Taxonomy" id="7107"/>
    <lineage>
        <taxon>Eukaryota</taxon>
        <taxon>Metazoa</taxon>
        <taxon>Ecdysozoa</taxon>
        <taxon>Arthropoda</taxon>
        <taxon>Hexapoda</taxon>
        <taxon>Insecta</taxon>
        <taxon>Pterygota</taxon>
        <taxon>Neoptera</taxon>
        <taxon>Endopterygota</taxon>
        <taxon>Lepidoptera</taxon>
        <taxon>Glossata</taxon>
        <taxon>Ditrysia</taxon>
        <taxon>Noctuoidea</taxon>
        <taxon>Noctuidae</taxon>
        <taxon>Amphipyrinae</taxon>
        <taxon>Spodoptera</taxon>
    </lineage>
</organism>
<evidence type="ECO:0000313" key="2">
    <source>
        <dbReference type="Proteomes" id="UP000648187"/>
    </source>
</evidence>
<evidence type="ECO:0000313" key="1">
    <source>
        <dbReference type="EMBL" id="KAF9405718.1"/>
    </source>
</evidence>
<dbReference type="EMBL" id="JACKWZ010000692">
    <property type="protein sequence ID" value="KAF9405718.1"/>
    <property type="molecule type" value="Genomic_DNA"/>
</dbReference>
<keyword evidence="2" id="KW-1185">Reference proteome</keyword>
<proteinExistence type="predicted"/>
<gene>
    <name evidence="1" type="ORF">HW555_013655</name>
</gene>
<accession>A0A835G2Y4</accession>
<name>A0A835G2Y4_SPOEX</name>
<dbReference type="AlphaFoldDB" id="A0A835G2Y4"/>